<gene>
    <name evidence="3" type="ORF">LCGC14_0176860</name>
</gene>
<proteinExistence type="predicted"/>
<dbReference type="EMBL" id="LAZR01000070">
    <property type="protein sequence ID" value="KKN95446.1"/>
    <property type="molecule type" value="Genomic_DNA"/>
</dbReference>
<evidence type="ECO:0000256" key="1">
    <source>
        <dbReference type="ARBA" id="ARBA00022729"/>
    </source>
</evidence>
<organism evidence="3">
    <name type="scientific">marine sediment metagenome</name>
    <dbReference type="NCBI Taxonomy" id="412755"/>
    <lineage>
        <taxon>unclassified sequences</taxon>
        <taxon>metagenomes</taxon>
        <taxon>ecological metagenomes</taxon>
    </lineage>
</organism>
<dbReference type="PROSITE" id="PS51257">
    <property type="entry name" value="PROKAR_LIPOPROTEIN"/>
    <property type="match status" value="1"/>
</dbReference>
<evidence type="ECO:0000313" key="3">
    <source>
        <dbReference type="EMBL" id="KKN95446.1"/>
    </source>
</evidence>
<keyword evidence="1" id="KW-0732">Signal</keyword>
<name>A0A0F9X904_9ZZZZ</name>
<dbReference type="AlphaFoldDB" id="A0A0F9X904"/>
<feature type="domain" description="Outer membrane lipoprotein BamD-like" evidence="2">
    <location>
        <begin position="56"/>
        <end position="198"/>
    </location>
</feature>
<sequence>MRGVWVVAVVLGLAGCASSAVQQKEQSAAVADARARLGMGQCDMNLAQQVHQLSDPQLDLEAAYLCLQQGQLPPLELVLEDFEKRHPEAPYQDYASYLQAMVPFARFEMAAGDDQERLRVGREAHAQLTGFIRHYPESAYRSEIVPRLETLLEGMAGSEYALAMQDVERGQRERGEARLRYLAKYYPRSKAAVEAQAWLQTGN</sequence>
<dbReference type="InterPro" id="IPR011990">
    <property type="entry name" value="TPR-like_helical_dom_sf"/>
</dbReference>
<dbReference type="Gene3D" id="1.25.40.10">
    <property type="entry name" value="Tetratricopeptide repeat domain"/>
    <property type="match status" value="1"/>
</dbReference>
<evidence type="ECO:0000259" key="2">
    <source>
        <dbReference type="Pfam" id="PF13525"/>
    </source>
</evidence>
<dbReference type="InterPro" id="IPR039565">
    <property type="entry name" value="BamD-like"/>
</dbReference>
<reference evidence="3" key="1">
    <citation type="journal article" date="2015" name="Nature">
        <title>Complex archaea that bridge the gap between prokaryotes and eukaryotes.</title>
        <authorList>
            <person name="Spang A."/>
            <person name="Saw J.H."/>
            <person name="Jorgensen S.L."/>
            <person name="Zaremba-Niedzwiedzka K."/>
            <person name="Martijn J."/>
            <person name="Lind A.E."/>
            <person name="van Eijk R."/>
            <person name="Schleper C."/>
            <person name="Guy L."/>
            <person name="Ettema T.J."/>
        </authorList>
    </citation>
    <scope>NUCLEOTIDE SEQUENCE</scope>
</reference>
<dbReference type="Pfam" id="PF13525">
    <property type="entry name" value="YfiO"/>
    <property type="match status" value="1"/>
</dbReference>
<accession>A0A0F9X904</accession>
<protein>
    <recommendedName>
        <fullName evidence="2">Outer membrane lipoprotein BamD-like domain-containing protein</fullName>
    </recommendedName>
</protein>
<comment type="caution">
    <text evidence="3">The sequence shown here is derived from an EMBL/GenBank/DDBJ whole genome shotgun (WGS) entry which is preliminary data.</text>
</comment>